<evidence type="ECO:0000256" key="1">
    <source>
        <dbReference type="SAM" id="MobiDB-lite"/>
    </source>
</evidence>
<protein>
    <submittedName>
        <fullName evidence="2">Uncharacterized protein</fullName>
    </submittedName>
</protein>
<accession>A0A1H7Y4B6</accession>
<keyword evidence="3" id="KW-1185">Reference proteome</keyword>
<proteinExistence type="predicted"/>
<dbReference type="EMBL" id="FOBS01000014">
    <property type="protein sequence ID" value="SEM40823.1"/>
    <property type="molecule type" value="Genomic_DNA"/>
</dbReference>
<sequence length="62" mass="6694">MMHSEEMLQAADATGKNMDPKYPELKSLYRQALAQSSGEALPGQTLSAKGSVLDLWLAEGAR</sequence>
<dbReference type="AlphaFoldDB" id="A0A1H7Y4B6"/>
<dbReference type="Proteomes" id="UP000198744">
    <property type="component" value="Unassembled WGS sequence"/>
</dbReference>
<name>A0A1H7Y4B6_9BACT</name>
<reference evidence="2 3" key="1">
    <citation type="submission" date="2016-10" db="EMBL/GenBank/DDBJ databases">
        <authorList>
            <person name="de Groot N.N."/>
        </authorList>
    </citation>
    <scope>NUCLEOTIDE SEQUENCE [LARGE SCALE GENOMIC DNA]</scope>
    <source>
        <strain evidence="2 3">DSM 8423</strain>
    </source>
</reference>
<gene>
    <name evidence="2" type="ORF">SAMN04489760_11414</name>
</gene>
<organism evidence="2 3">
    <name type="scientific">Syntrophus gentianae</name>
    <dbReference type="NCBI Taxonomy" id="43775"/>
    <lineage>
        <taxon>Bacteria</taxon>
        <taxon>Pseudomonadati</taxon>
        <taxon>Thermodesulfobacteriota</taxon>
        <taxon>Syntrophia</taxon>
        <taxon>Syntrophales</taxon>
        <taxon>Syntrophaceae</taxon>
        <taxon>Syntrophus</taxon>
    </lineage>
</organism>
<evidence type="ECO:0000313" key="3">
    <source>
        <dbReference type="Proteomes" id="UP000198744"/>
    </source>
</evidence>
<feature type="region of interest" description="Disordered" evidence="1">
    <location>
        <begin position="1"/>
        <end position="20"/>
    </location>
</feature>
<evidence type="ECO:0000313" key="2">
    <source>
        <dbReference type="EMBL" id="SEM40823.1"/>
    </source>
</evidence>
<dbReference type="RefSeq" id="WP_093883616.1">
    <property type="nucleotide sequence ID" value="NZ_FOBS01000014.1"/>
</dbReference>